<proteinExistence type="predicted"/>
<feature type="transmembrane region" description="Helical" evidence="1">
    <location>
        <begin position="57"/>
        <end position="76"/>
    </location>
</feature>
<dbReference type="Proteomes" id="UP000251431">
    <property type="component" value="Unassembled WGS sequence"/>
</dbReference>
<dbReference type="RefSeq" id="WP_112117993.1">
    <property type="nucleotide sequence ID" value="NZ_JBFRXT010000002.1"/>
</dbReference>
<evidence type="ECO:0008006" key="4">
    <source>
        <dbReference type="Google" id="ProtNLM"/>
    </source>
</evidence>
<keyword evidence="1" id="KW-1133">Transmembrane helix</keyword>
<name>A0A2X0XTG7_9BACI</name>
<evidence type="ECO:0000313" key="2">
    <source>
        <dbReference type="EMBL" id="SPU00933.1"/>
    </source>
</evidence>
<keyword evidence="1" id="KW-0472">Membrane</keyword>
<evidence type="ECO:0000256" key="1">
    <source>
        <dbReference type="SAM" id="Phobius"/>
    </source>
</evidence>
<gene>
    <name evidence="2" type="ORF">NCTC7582_03733</name>
</gene>
<dbReference type="EMBL" id="UAQE01000001">
    <property type="protein sequence ID" value="SPU00933.1"/>
    <property type="molecule type" value="Genomic_DNA"/>
</dbReference>
<evidence type="ECO:0000313" key="3">
    <source>
        <dbReference type="Proteomes" id="UP000251431"/>
    </source>
</evidence>
<keyword evidence="1" id="KW-0812">Transmembrane</keyword>
<dbReference type="AlphaFoldDB" id="A0A2X0XTG7"/>
<feature type="transmembrane region" description="Helical" evidence="1">
    <location>
        <begin position="7"/>
        <end position="22"/>
    </location>
</feature>
<dbReference type="InterPro" id="IPR025018">
    <property type="entry name" value="DUF3953"/>
</dbReference>
<protein>
    <recommendedName>
        <fullName evidence="4">DUF3953 domain-containing protein</fullName>
    </recommendedName>
</protein>
<reference evidence="2 3" key="1">
    <citation type="submission" date="2018-06" db="EMBL/GenBank/DDBJ databases">
        <authorList>
            <consortium name="Pathogen Informatics"/>
            <person name="Doyle S."/>
        </authorList>
    </citation>
    <scope>NUCLEOTIDE SEQUENCE [LARGE SCALE GENOMIC DNA]</scope>
    <source>
        <strain evidence="2 3">NCTC7582</strain>
    </source>
</reference>
<sequence length="77" mass="8942">MLNCLKIIFSITGISFAAYGLITRDFQLNYLMILFLGFFMFTLGIQEFQKQRTVYGWFLMGVSVFSIYVSVQSFVLL</sequence>
<accession>A0A2X0XTG7</accession>
<dbReference type="Pfam" id="PF13129">
    <property type="entry name" value="DUF3953"/>
    <property type="match status" value="1"/>
</dbReference>
<organism evidence="2 3">
    <name type="scientific">Lysinibacillus capsici</name>
    <dbReference type="NCBI Taxonomy" id="2115968"/>
    <lineage>
        <taxon>Bacteria</taxon>
        <taxon>Bacillati</taxon>
        <taxon>Bacillota</taxon>
        <taxon>Bacilli</taxon>
        <taxon>Bacillales</taxon>
        <taxon>Bacillaceae</taxon>
        <taxon>Lysinibacillus</taxon>
    </lineage>
</organism>
<feature type="transmembrane region" description="Helical" evidence="1">
    <location>
        <begin position="28"/>
        <end position="45"/>
    </location>
</feature>